<dbReference type="Pfam" id="PF00589">
    <property type="entry name" value="Phage_integrase"/>
    <property type="match status" value="1"/>
</dbReference>
<reference evidence="5 6" key="1">
    <citation type="submission" date="2016-09" db="EMBL/GenBank/DDBJ databases">
        <authorList>
            <person name="Capua I."/>
            <person name="De Benedictis P."/>
            <person name="Joannis T."/>
            <person name="Lombin L.H."/>
            <person name="Cattoli G."/>
        </authorList>
    </citation>
    <scope>NUCLEOTIDE SEQUENCE [LARGE SCALE GENOMIC DNA]</scope>
    <source>
        <strain evidence="5 6">GluBS11</strain>
    </source>
</reference>
<dbReference type="Gene3D" id="1.10.150.130">
    <property type="match status" value="1"/>
</dbReference>
<protein>
    <submittedName>
        <fullName evidence="5">Site-specific recombinase XerD</fullName>
    </submittedName>
</protein>
<dbReference type="Gene3D" id="1.10.443.10">
    <property type="entry name" value="Intergrase catalytic core"/>
    <property type="match status" value="1"/>
</dbReference>
<evidence type="ECO:0000256" key="1">
    <source>
        <dbReference type="ARBA" id="ARBA00008857"/>
    </source>
</evidence>
<dbReference type="CDD" id="cd01189">
    <property type="entry name" value="INT_ICEBs1_C_like"/>
    <property type="match status" value="1"/>
</dbReference>
<dbReference type="OrthoDB" id="9801717at2"/>
<sequence>MKLPNGYGSVVKLSGKRRNPYIVRKTNGFRYDKEKDRQVQEFLVIGYAPTKAEGLQMLADYNNNPFDTKAAKMTFTDVYEEWSDRKYPTVSASNVNGYTAAYKTCGSLYNKVFKDLKLVDLQTVIDTCGKNFPTLKKIKVLFNQLYDFAIKNDICNKDYSSFVDVVQYKDRNPNKYDRNKFEKKEIGRIWKQKEDKYYQIVLMLLYNGVRISEFLDLKKENVHLEEQYFDVVSSKTDNGIRKVPIADKVLPFYKAWFASCPDCKYLLHTEDGKHFLYRNYYDSYFFPLMEQLKINRTPHCCRHTAISMLAEAGVDQTIIKKIVGHSGAMTLTEKVYTHFDINELVDAINKV</sequence>
<dbReference type="InterPro" id="IPR002104">
    <property type="entry name" value="Integrase_catalytic"/>
</dbReference>
<dbReference type="InterPro" id="IPR010998">
    <property type="entry name" value="Integrase_recombinase_N"/>
</dbReference>
<evidence type="ECO:0000259" key="4">
    <source>
        <dbReference type="PROSITE" id="PS51898"/>
    </source>
</evidence>
<evidence type="ECO:0000313" key="6">
    <source>
        <dbReference type="Proteomes" id="UP000199315"/>
    </source>
</evidence>
<organism evidence="5 6">
    <name type="scientific">Anaerobium acetethylicum</name>
    <dbReference type="NCBI Taxonomy" id="1619234"/>
    <lineage>
        <taxon>Bacteria</taxon>
        <taxon>Bacillati</taxon>
        <taxon>Bacillota</taxon>
        <taxon>Clostridia</taxon>
        <taxon>Lachnospirales</taxon>
        <taxon>Lachnospiraceae</taxon>
        <taxon>Anaerobium</taxon>
    </lineage>
</organism>
<keyword evidence="3" id="KW-0233">DNA recombination</keyword>
<name>A0A1D3TUX1_9FIRM</name>
<keyword evidence="2" id="KW-0238">DNA-binding</keyword>
<feature type="domain" description="Tyr recombinase" evidence="4">
    <location>
        <begin position="176"/>
        <end position="349"/>
    </location>
</feature>
<dbReference type="RefSeq" id="WP_091234491.1">
    <property type="nucleotide sequence ID" value="NZ_FMKA01000014.1"/>
</dbReference>
<dbReference type="PANTHER" id="PTHR30349:SF41">
    <property type="entry name" value="INTEGRASE_RECOMBINASE PROTEIN MJ0367-RELATED"/>
    <property type="match status" value="1"/>
</dbReference>
<dbReference type="GO" id="GO:0003677">
    <property type="term" value="F:DNA binding"/>
    <property type="evidence" value="ECO:0007669"/>
    <property type="project" value="UniProtKB-KW"/>
</dbReference>
<dbReference type="Proteomes" id="UP000199315">
    <property type="component" value="Unassembled WGS sequence"/>
</dbReference>
<dbReference type="AlphaFoldDB" id="A0A1D3TUX1"/>
<evidence type="ECO:0000256" key="2">
    <source>
        <dbReference type="ARBA" id="ARBA00023125"/>
    </source>
</evidence>
<dbReference type="STRING" id="1619234.SAMN05421730_101484"/>
<comment type="similarity">
    <text evidence="1">Belongs to the 'phage' integrase family.</text>
</comment>
<dbReference type="PROSITE" id="PS51898">
    <property type="entry name" value="TYR_RECOMBINASE"/>
    <property type="match status" value="1"/>
</dbReference>
<evidence type="ECO:0000313" key="5">
    <source>
        <dbReference type="EMBL" id="SCP97896.1"/>
    </source>
</evidence>
<dbReference type="SUPFAM" id="SSF56349">
    <property type="entry name" value="DNA breaking-rejoining enzymes"/>
    <property type="match status" value="1"/>
</dbReference>
<dbReference type="GO" id="GO:0006310">
    <property type="term" value="P:DNA recombination"/>
    <property type="evidence" value="ECO:0007669"/>
    <property type="project" value="UniProtKB-KW"/>
</dbReference>
<dbReference type="EMBL" id="FMKA01000014">
    <property type="protein sequence ID" value="SCP97896.1"/>
    <property type="molecule type" value="Genomic_DNA"/>
</dbReference>
<dbReference type="InterPro" id="IPR050090">
    <property type="entry name" value="Tyrosine_recombinase_XerCD"/>
</dbReference>
<proteinExistence type="inferred from homology"/>
<gene>
    <name evidence="5" type="ORF">SAMN05421730_101484</name>
</gene>
<dbReference type="InterPro" id="IPR013762">
    <property type="entry name" value="Integrase-like_cat_sf"/>
</dbReference>
<dbReference type="PANTHER" id="PTHR30349">
    <property type="entry name" value="PHAGE INTEGRASE-RELATED"/>
    <property type="match status" value="1"/>
</dbReference>
<dbReference type="GO" id="GO:0015074">
    <property type="term" value="P:DNA integration"/>
    <property type="evidence" value="ECO:0007669"/>
    <property type="project" value="InterPro"/>
</dbReference>
<dbReference type="InterPro" id="IPR011010">
    <property type="entry name" value="DNA_brk_join_enz"/>
</dbReference>
<keyword evidence="6" id="KW-1185">Reference proteome</keyword>
<evidence type="ECO:0000256" key="3">
    <source>
        <dbReference type="ARBA" id="ARBA00023172"/>
    </source>
</evidence>
<accession>A0A1D3TUX1</accession>